<protein>
    <submittedName>
        <fullName evidence="1">2',3'-cyclic-nucleotide 2'-phosphodiesterase (5'-nucleotidase family)</fullName>
    </submittedName>
</protein>
<comment type="caution">
    <text evidence="1">The sequence shown here is derived from an EMBL/GenBank/DDBJ whole genome shotgun (WGS) entry which is preliminary data.</text>
</comment>
<accession>A0A7W6DMI7</accession>
<evidence type="ECO:0000313" key="1">
    <source>
        <dbReference type="EMBL" id="MBB3984206.1"/>
    </source>
</evidence>
<dbReference type="SUPFAM" id="SSF56300">
    <property type="entry name" value="Metallo-dependent phosphatases"/>
    <property type="match status" value="1"/>
</dbReference>
<dbReference type="RefSeq" id="WP_183962816.1">
    <property type="nucleotide sequence ID" value="NZ_BAABBZ010000012.1"/>
</dbReference>
<dbReference type="InterPro" id="IPR029052">
    <property type="entry name" value="Metallo-depent_PP-like"/>
</dbReference>
<dbReference type="EMBL" id="JACIEJ010000001">
    <property type="protein sequence ID" value="MBB3984206.1"/>
    <property type="molecule type" value="Genomic_DNA"/>
</dbReference>
<organism evidence="1 2">
    <name type="scientific">Sagittula marina</name>
    <dbReference type="NCBI Taxonomy" id="943940"/>
    <lineage>
        <taxon>Bacteria</taxon>
        <taxon>Pseudomonadati</taxon>
        <taxon>Pseudomonadota</taxon>
        <taxon>Alphaproteobacteria</taxon>
        <taxon>Rhodobacterales</taxon>
        <taxon>Roseobacteraceae</taxon>
        <taxon>Sagittula</taxon>
    </lineage>
</organism>
<reference evidence="1 2" key="1">
    <citation type="submission" date="2020-08" db="EMBL/GenBank/DDBJ databases">
        <title>Genomic Encyclopedia of Type Strains, Phase IV (KMG-IV): sequencing the most valuable type-strain genomes for metagenomic binning, comparative biology and taxonomic classification.</title>
        <authorList>
            <person name="Goeker M."/>
        </authorList>
    </citation>
    <scope>NUCLEOTIDE SEQUENCE [LARGE SCALE GENOMIC DNA]</scope>
    <source>
        <strain evidence="1 2">DSM 102235</strain>
    </source>
</reference>
<evidence type="ECO:0000313" key="2">
    <source>
        <dbReference type="Proteomes" id="UP000541426"/>
    </source>
</evidence>
<dbReference type="Proteomes" id="UP000541426">
    <property type="component" value="Unassembled WGS sequence"/>
</dbReference>
<sequence length="110" mass="11527">MDFTLELLHFAARKANTAAVCDAPRLSAVLNDLRAQDLGANGIADNTLTLSSGDVILPGVFLGASEDIFGSAGIGDIQIQNELGVQAMALENRECDQNTDVLAAAILRDL</sequence>
<gene>
    <name evidence="1" type="ORF">GGQ68_000517</name>
</gene>
<name>A0A7W6DMI7_9RHOB</name>
<dbReference type="Gene3D" id="3.60.21.10">
    <property type="match status" value="1"/>
</dbReference>
<keyword evidence="2" id="KW-1185">Reference proteome</keyword>
<proteinExistence type="predicted"/>
<dbReference type="AlphaFoldDB" id="A0A7W6DMI7"/>